<dbReference type="Proteomes" id="UP000054007">
    <property type="component" value="Unassembled WGS sequence"/>
</dbReference>
<evidence type="ECO:0000313" key="2">
    <source>
        <dbReference type="EMBL" id="KIY60726.1"/>
    </source>
</evidence>
<dbReference type="EMBL" id="KN881318">
    <property type="protein sequence ID" value="KIY60726.1"/>
    <property type="molecule type" value="Genomic_DNA"/>
</dbReference>
<gene>
    <name evidence="2" type="ORF">CYLTODRAFT_495540</name>
</gene>
<accession>A0A0D7ATW9</accession>
<organism evidence="2 3">
    <name type="scientific">Cylindrobasidium torrendii FP15055 ss-10</name>
    <dbReference type="NCBI Taxonomy" id="1314674"/>
    <lineage>
        <taxon>Eukaryota</taxon>
        <taxon>Fungi</taxon>
        <taxon>Dikarya</taxon>
        <taxon>Basidiomycota</taxon>
        <taxon>Agaricomycotina</taxon>
        <taxon>Agaricomycetes</taxon>
        <taxon>Agaricomycetidae</taxon>
        <taxon>Agaricales</taxon>
        <taxon>Marasmiineae</taxon>
        <taxon>Physalacriaceae</taxon>
        <taxon>Cylindrobasidium</taxon>
    </lineage>
</organism>
<dbReference type="AlphaFoldDB" id="A0A0D7ATW9"/>
<feature type="region of interest" description="Disordered" evidence="1">
    <location>
        <begin position="258"/>
        <end position="370"/>
    </location>
</feature>
<feature type="compositionally biased region" description="Low complexity" evidence="1">
    <location>
        <begin position="258"/>
        <end position="271"/>
    </location>
</feature>
<evidence type="ECO:0000256" key="1">
    <source>
        <dbReference type="SAM" id="MobiDB-lite"/>
    </source>
</evidence>
<keyword evidence="3" id="KW-1185">Reference proteome</keyword>
<reference evidence="2 3" key="1">
    <citation type="journal article" date="2015" name="Fungal Genet. Biol.">
        <title>Evolution of novel wood decay mechanisms in Agaricales revealed by the genome sequences of Fistulina hepatica and Cylindrobasidium torrendii.</title>
        <authorList>
            <person name="Floudas D."/>
            <person name="Held B.W."/>
            <person name="Riley R."/>
            <person name="Nagy L.G."/>
            <person name="Koehler G."/>
            <person name="Ransdell A.S."/>
            <person name="Younus H."/>
            <person name="Chow J."/>
            <person name="Chiniquy J."/>
            <person name="Lipzen A."/>
            <person name="Tritt A."/>
            <person name="Sun H."/>
            <person name="Haridas S."/>
            <person name="LaButti K."/>
            <person name="Ohm R.A."/>
            <person name="Kues U."/>
            <person name="Blanchette R.A."/>
            <person name="Grigoriev I.V."/>
            <person name="Minto R.E."/>
            <person name="Hibbett D.S."/>
        </authorList>
    </citation>
    <scope>NUCLEOTIDE SEQUENCE [LARGE SCALE GENOMIC DNA]</scope>
    <source>
        <strain evidence="2 3">FP15055 ss-10</strain>
    </source>
</reference>
<feature type="compositionally biased region" description="Polar residues" evidence="1">
    <location>
        <begin position="351"/>
        <end position="368"/>
    </location>
</feature>
<proteinExistence type="predicted"/>
<feature type="compositionally biased region" description="Polar residues" evidence="1">
    <location>
        <begin position="286"/>
        <end position="297"/>
    </location>
</feature>
<protein>
    <submittedName>
        <fullName evidence="2">Uncharacterized protein</fullName>
    </submittedName>
</protein>
<evidence type="ECO:0000313" key="3">
    <source>
        <dbReference type="Proteomes" id="UP000054007"/>
    </source>
</evidence>
<feature type="region of interest" description="Disordered" evidence="1">
    <location>
        <begin position="196"/>
        <end position="236"/>
    </location>
</feature>
<name>A0A0D7ATW9_9AGAR</name>
<sequence length="450" mass="48052">MLAFNDAQDAITVFLTFANFHETTHWKTELVSTIAQRAHGVSDLVARYDASPIVRDVDDIFAPLSHIYVVYSGSYPGIYIDQESARMSMRDCTLGVRGGFAISGGPGAFRAALKAITSNGQVFGHFNCHRAVKWVHDVPFNCIGKPLPRSGTDKTFRPARLDLLCVERPTFDAIKNPVYGDELRALLLPYLSKAKKRSTQSSTPAPSPQKKKGKQRAIQPVISAPPSPTISLSDDMFDETDDIFSDYTHDIPVPFLKTPFPASPTSTSSQTLKPSQAFDSPVAPSQAVNDPVASSQVPEVALSQALGPEGSAGPVTPSQALAPAGLSSPGPSRTRLLSPGPSRARLLSPGPSRNSPLSPSALSRTPSAAPSPLLTGAPDLVLAYAAAHYNGNDSIAVTRALQRAVAYDTLDEMLDNVEMPECLTASKLELGVRIYIAACKVRNSEQSDVA</sequence>